<comment type="function">
    <text evidence="1">Essential cell division protein that stabilizes the FtsZ protofilaments by cross-linking them and that serves as a cytoplasmic membrane anchor for the Z ring. Also required for the recruitment to the septal ring of downstream cell division proteins.</text>
</comment>
<dbReference type="STRING" id="629741.GCWU000324_02935"/>
<keyword evidence="2" id="KW-1003">Cell membrane</keyword>
<reference evidence="5" key="1">
    <citation type="submission" date="2009-04" db="EMBL/GenBank/DDBJ databases">
        <authorList>
            <person name="Weinstock G."/>
            <person name="Sodergren E."/>
            <person name="Clifton S."/>
            <person name="Fulton L."/>
            <person name="Fulton B."/>
            <person name="Courtney L."/>
            <person name="Fronick C."/>
            <person name="Harrison M."/>
            <person name="Strong C."/>
            <person name="Farmer C."/>
            <person name="Delahaunty K."/>
            <person name="Markovic C."/>
            <person name="Hall O."/>
            <person name="Minx P."/>
            <person name="Tomlinson C."/>
            <person name="Mitreva M."/>
            <person name="Nelson J."/>
            <person name="Hou S."/>
            <person name="Wollam A."/>
            <person name="Pepin K.H."/>
            <person name="Johnson M."/>
            <person name="Bhonagiri V."/>
            <person name="Nash W.E."/>
            <person name="Warren W."/>
            <person name="Chinwalla A."/>
            <person name="Mardis E.R."/>
            <person name="Wilson R.K."/>
        </authorList>
    </citation>
    <scope>NUCLEOTIDE SEQUENCE [LARGE SCALE GENOMIC DNA]</scope>
    <source>
        <strain evidence="5">ATCC 51147</strain>
    </source>
</reference>
<protein>
    <recommendedName>
        <fullName evidence="1">Cell division protein ZipA</fullName>
    </recommendedName>
</protein>
<evidence type="ECO:0000259" key="4">
    <source>
        <dbReference type="SMART" id="SM00771"/>
    </source>
</evidence>
<accession>C4GMK1</accession>
<keyword evidence="2" id="KW-0472">Membrane</keyword>
<keyword evidence="6" id="KW-1185">Reference proteome</keyword>
<keyword evidence="2" id="KW-0812">Transmembrane</keyword>
<comment type="subcellular location">
    <subcellularLocation>
        <location evidence="2">Cell inner membrane</location>
        <topology evidence="2">Single-pass type I membrane protein</topology>
    </subcellularLocation>
</comment>
<evidence type="ECO:0000256" key="2">
    <source>
        <dbReference type="RuleBase" id="RU003613"/>
    </source>
</evidence>
<organism evidence="5 6">
    <name type="scientific">Kingella oralis ATCC 51147</name>
    <dbReference type="NCBI Taxonomy" id="629741"/>
    <lineage>
        <taxon>Bacteria</taxon>
        <taxon>Pseudomonadati</taxon>
        <taxon>Pseudomonadota</taxon>
        <taxon>Betaproteobacteria</taxon>
        <taxon>Neisseriales</taxon>
        <taxon>Neisseriaceae</taxon>
        <taxon>Kingella</taxon>
    </lineage>
</organism>
<dbReference type="EMBL" id="ACJW02000007">
    <property type="protein sequence ID" value="EEP66959.1"/>
    <property type="molecule type" value="Genomic_DNA"/>
</dbReference>
<comment type="caution">
    <text evidence="5">The sequence shown here is derived from an EMBL/GenBank/DDBJ whole genome shotgun (WGS) entry which is preliminary data.</text>
</comment>
<dbReference type="Gene3D" id="3.30.1400.10">
    <property type="entry name" value="ZipA, C-terminal FtsZ-binding domain"/>
    <property type="match status" value="1"/>
</dbReference>
<dbReference type="RefSeq" id="WP_003798556.1">
    <property type="nucleotide sequence ID" value="NZ_GG665873.1"/>
</dbReference>
<comment type="similarity">
    <text evidence="1">Belongs to the ZipA family.</text>
</comment>
<dbReference type="InterPro" id="IPR007449">
    <property type="entry name" value="ZipA_FtsZ-bd_C"/>
</dbReference>
<keyword evidence="2" id="KW-0997">Cell inner membrane</keyword>
<dbReference type="GO" id="GO:0090529">
    <property type="term" value="P:cell septum assembly"/>
    <property type="evidence" value="ECO:0007669"/>
    <property type="project" value="InterPro"/>
</dbReference>
<evidence type="ECO:0000256" key="3">
    <source>
        <dbReference type="SAM" id="MobiDB-lite"/>
    </source>
</evidence>
<feature type="compositionally biased region" description="Basic and acidic residues" evidence="3">
    <location>
        <begin position="174"/>
        <end position="184"/>
    </location>
</feature>
<dbReference type="Proteomes" id="UP000003009">
    <property type="component" value="Unassembled WGS sequence"/>
</dbReference>
<dbReference type="HOGENOM" id="CLU_656932_0_0_4"/>
<dbReference type="GeneID" id="84907874"/>
<evidence type="ECO:0000313" key="6">
    <source>
        <dbReference type="Proteomes" id="UP000003009"/>
    </source>
</evidence>
<evidence type="ECO:0000256" key="1">
    <source>
        <dbReference type="RuleBase" id="RU003612"/>
    </source>
</evidence>
<dbReference type="InterPro" id="IPR036765">
    <property type="entry name" value="ZipA_FtsZ-bd_C_sf"/>
</dbReference>
<dbReference type="GO" id="GO:0005886">
    <property type="term" value="C:plasma membrane"/>
    <property type="evidence" value="ECO:0007669"/>
    <property type="project" value="UniProtKB-SubCell"/>
</dbReference>
<gene>
    <name evidence="5" type="ORF">GCWU000324_02935</name>
</gene>
<dbReference type="Pfam" id="PF04354">
    <property type="entry name" value="ZipA_C"/>
    <property type="match status" value="1"/>
</dbReference>
<proteinExistence type="inferred from homology"/>
<sequence length="484" mass="53689">MNIFLLIIILLAVLIVVVAYNMHQENQYRQKIRSQFGHADSDALLNASHRSTRDGQTFAETGKRLRRSPVKPETPSEPTVAPNPAKPTPAPQQTHPEKPKTELPQPKPQTQPAEKPTAKAALQLTAQPIDNEISVTINAKPDFQAAEQEISVNLAPPAQPIAKPKTNPNQSELQFDRTEQQPKRETPFAQIINSVTNVAAPPAEARKPLISLASLENSDLQWFDKRFDYMSYIALYELQELNVIPRLSGSHRFQIVGCTLDGRFQVAEPIPGVAYQAFVIGLQAISRSGLASEEELEHFAQQSRQFAEKMNGIASTTHTGDFLEAARPLDELCARVDQTIAIHLVARSNVSGNELRHAVEKAGFMLMHDGTFAYLGSDGDPKYTIAALDGSVFTEALLSNQPYKGFSMLFDITRVPSAEEDFNEFMNIAVKLSGELGLDLVDDQVRQLSTEWLKEVRTYVGARQTEMRRVGIEPNSPLAKRVFA</sequence>
<evidence type="ECO:0000313" key="5">
    <source>
        <dbReference type="EMBL" id="EEP66959.1"/>
    </source>
</evidence>
<feature type="domain" description="ZipA C-terminal FtsZ-binding" evidence="4">
    <location>
        <begin position="336"/>
        <end position="460"/>
    </location>
</feature>
<keyword evidence="1" id="KW-0131">Cell cycle</keyword>
<dbReference type="SUPFAM" id="SSF64383">
    <property type="entry name" value="Cell-division protein ZipA, C-terminal domain"/>
    <property type="match status" value="1"/>
</dbReference>
<dbReference type="SMART" id="SM00771">
    <property type="entry name" value="ZipA_C"/>
    <property type="match status" value="1"/>
</dbReference>
<dbReference type="OrthoDB" id="8521018at2"/>
<feature type="region of interest" description="Disordered" evidence="3">
    <location>
        <begin position="46"/>
        <end position="118"/>
    </location>
</feature>
<name>C4GMK1_9NEIS</name>
<dbReference type="AlphaFoldDB" id="C4GMK1"/>
<keyword evidence="1" id="KW-0132">Cell division</keyword>
<feature type="region of interest" description="Disordered" evidence="3">
    <location>
        <begin position="158"/>
        <end position="184"/>
    </location>
</feature>